<evidence type="ECO:0000256" key="2">
    <source>
        <dbReference type="ARBA" id="ARBA00008017"/>
    </source>
</evidence>
<evidence type="ECO:0000256" key="5">
    <source>
        <dbReference type="ARBA" id="ARBA00022989"/>
    </source>
</evidence>
<evidence type="ECO:0000259" key="8">
    <source>
        <dbReference type="Pfam" id="PF00924"/>
    </source>
</evidence>
<comment type="similarity">
    <text evidence="2">Belongs to the MscS (TC 1.A.23) family.</text>
</comment>
<dbReference type="SUPFAM" id="SSF82861">
    <property type="entry name" value="Mechanosensitive channel protein MscS (YggB), transmembrane region"/>
    <property type="match status" value="1"/>
</dbReference>
<organism evidence="9 10">
    <name type="scientific">Halobacillus salinarum</name>
    <dbReference type="NCBI Taxonomy" id="2932257"/>
    <lineage>
        <taxon>Bacteria</taxon>
        <taxon>Bacillati</taxon>
        <taxon>Bacillota</taxon>
        <taxon>Bacilli</taxon>
        <taxon>Bacillales</taxon>
        <taxon>Bacillaceae</taxon>
        <taxon>Halobacillus</taxon>
    </lineage>
</organism>
<dbReference type="SUPFAM" id="SSF50182">
    <property type="entry name" value="Sm-like ribonucleoproteins"/>
    <property type="match status" value="1"/>
</dbReference>
<dbReference type="Proteomes" id="UP000831787">
    <property type="component" value="Chromosome"/>
</dbReference>
<evidence type="ECO:0000256" key="4">
    <source>
        <dbReference type="ARBA" id="ARBA00022692"/>
    </source>
</evidence>
<dbReference type="InterPro" id="IPR006685">
    <property type="entry name" value="MscS_channel_2nd"/>
</dbReference>
<dbReference type="SUPFAM" id="SSF82689">
    <property type="entry name" value="Mechanosensitive channel protein MscS (YggB), C-terminal domain"/>
    <property type="match status" value="1"/>
</dbReference>
<gene>
    <name evidence="9" type="ORF">MUN89_18450</name>
</gene>
<name>A0ABY4EQ87_9BACI</name>
<evidence type="ECO:0000256" key="7">
    <source>
        <dbReference type="SAM" id="Phobius"/>
    </source>
</evidence>
<evidence type="ECO:0000256" key="3">
    <source>
        <dbReference type="ARBA" id="ARBA00022475"/>
    </source>
</evidence>
<comment type="subcellular location">
    <subcellularLocation>
        <location evidence="1">Cell membrane</location>
        <topology evidence="1">Multi-pass membrane protein</topology>
    </subcellularLocation>
</comment>
<dbReference type="InterPro" id="IPR010920">
    <property type="entry name" value="LSM_dom_sf"/>
</dbReference>
<feature type="transmembrane region" description="Helical" evidence="7">
    <location>
        <begin position="98"/>
        <end position="127"/>
    </location>
</feature>
<accession>A0ABY4EQ87</accession>
<dbReference type="Gene3D" id="3.30.70.100">
    <property type="match status" value="1"/>
</dbReference>
<dbReference type="InterPro" id="IPR011014">
    <property type="entry name" value="MscS_channel_TM-2"/>
</dbReference>
<evidence type="ECO:0000256" key="6">
    <source>
        <dbReference type="ARBA" id="ARBA00023136"/>
    </source>
</evidence>
<dbReference type="EMBL" id="CP095073">
    <property type="protein sequence ID" value="UOQ46530.1"/>
    <property type="molecule type" value="Genomic_DNA"/>
</dbReference>
<keyword evidence="3" id="KW-1003">Cell membrane</keyword>
<feature type="domain" description="Mechanosensitive ion channel MscS" evidence="8">
    <location>
        <begin position="115"/>
        <end position="179"/>
    </location>
</feature>
<dbReference type="InterPro" id="IPR011066">
    <property type="entry name" value="MscS_channel_C_sf"/>
</dbReference>
<keyword evidence="6 7" id="KW-0472">Membrane</keyword>
<feature type="transmembrane region" description="Helical" evidence="7">
    <location>
        <begin position="30"/>
        <end position="48"/>
    </location>
</feature>
<keyword evidence="10" id="KW-1185">Reference proteome</keyword>
<dbReference type="PANTHER" id="PTHR30460:SF1">
    <property type="entry name" value="MECHANOSENSITIVE ION CHANNEL"/>
    <property type="match status" value="1"/>
</dbReference>
<evidence type="ECO:0000256" key="1">
    <source>
        <dbReference type="ARBA" id="ARBA00004651"/>
    </source>
</evidence>
<evidence type="ECO:0000313" key="10">
    <source>
        <dbReference type="Proteomes" id="UP000831787"/>
    </source>
</evidence>
<dbReference type="Gene3D" id="2.30.30.60">
    <property type="match status" value="1"/>
</dbReference>
<dbReference type="InterPro" id="IPR045276">
    <property type="entry name" value="YbiO_bact"/>
</dbReference>
<dbReference type="Pfam" id="PF00924">
    <property type="entry name" value="MS_channel_2nd"/>
    <property type="match status" value="1"/>
</dbReference>
<proteinExistence type="inferred from homology"/>
<evidence type="ECO:0000313" key="9">
    <source>
        <dbReference type="EMBL" id="UOQ46530.1"/>
    </source>
</evidence>
<dbReference type="Gene3D" id="1.10.287.1260">
    <property type="match status" value="1"/>
</dbReference>
<keyword evidence="4 7" id="KW-0812">Transmembrane</keyword>
<keyword evidence="5 7" id="KW-1133">Transmembrane helix</keyword>
<feature type="transmembrane region" description="Helical" evidence="7">
    <location>
        <begin position="69"/>
        <end position="92"/>
    </location>
</feature>
<dbReference type="InterPro" id="IPR023408">
    <property type="entry name" value="MscS_beta-dom_sf"/>
</dbReference>
<reference evidence="9 10" key="1">
    <citation type="submission" date="2022-04" db="EMBL/GenBank/DDBJ databases">
        <title>Halobacillus sp. isolated from saltern.</title>
        <authorList>
            <person name="Won M."/>
            <person name="Lee C.-M."/>
            <person name="Woen H.-Y."/>
            <person name="Kwon S.-W."/>
        </authorList>
    </citation>
    <scope>NUCLEOTIDE SEQUENCE [LARGE SCALE GENOMIC DNA]</scope>
    <source>
        <strain evidence="9 10">SSBR10-3</strain>
    </source>
</reference>
<protein>
    <submittedName>
        <fullName evidence="9">Mechanosensitive ion channel family protein</fullName>
    </submittedName>
</protein>
<sequence length="299" mass="34008">MDSEQIGGIYVELTWHDTVQFLEESKTFKIILAAVVIFIAVVLLRKAIHSFFEKTDFIAERTEKTLESMVNSLLSYAAVIGFTVIVLSIWGIHIGKILAGAGVIGIILGFGAQSLIKDVFAGLFLLYEKQLHKGDFITLNNTFHGTVEEIGLRFLKIREWSGRLLTISNGQIDTIENYNFNHMRVIEKVTTNFREDPRKAMSVLEEACAKMNEELDGYLKKDLADKPIEPFQVYGVTSLNDNYQGFQYTVTGLVEDLVYWTAAKETRRILAEAMYDHNIAMPEQRVHYQSYSDENQDLS</sequence>
<dbReference type="PANTHER" id="PTHR30460">
    <property type="entry name" value="MODERATE CONDUCTANCE MECHANOSENSITIVE CHANNEL YBIO"/>
    <property type="match status" value="1"/>
</dbReference>